<name>A0ABQ6G6W2_9BACL</name>
<dbReference type="PANTHER" id="PTHR43377:SF2">
    <property type="entry name" value="BINDING ROSSMANN FOLD OXIDOREDUCTASE, PUTATIVE (AFU_ORTHOLOGUE AFUA_4G00560)-RELATED"/>
    <property type="match status" value="1"/>
</dbReference>
<keyword evidence="3" id="KW-1185">Reference proteome</keyword>
<sequence>MQPVRFGLIGFGWRAEAYLRIAKQLPHLFEAVGIVVRDISKYEKAAAKWGLKLYSSAAELAPHCDYVIAAVSKNAVPELLEELVSLHIPVLAETPPAFDEEGIKRVSDLAARGASVQIAEQYPLQPHHAARTALIRSGVLGEVKHVQVSAGHGIHGIGLIRQWLSVSSAACEITARQFELPILEVPNRGRAVEDKLETEIHDIAILTFPDGKSAVLDFARSQYFSPIRHNRILIRGSHGEIRDNEITYSLGSGEFVTDTIRRVQDGMEGSLAPLSLRELRTGSTSLFRNPYYPASLSDEEIAMAQSMSRMSDYVREGISFYSLSDALIDVRLSIAIDEAVASGQPVVIQGETV</sequence>
<evidence type="ECO:0000259" key="1">
    <source>
        <dbReference type="Pfam" id="PF01408"/>
    </source>
</evidence>
<proteinExistence type="predicted"/>
<accession>A0ABQ6G6W2</accession>
<comment type="caution">
    <text evidence="2">The sequence shown here is derived from an EMBL/GenBank/DDBJ whole genome shotgun (WGS) entry which is preliminary data.</text>
</comment>
<dbReference type="SUPFAM" id="SSF51735">
    <property type="entry name" value="NAD(P)-binding Rossmann-fold domains"/>
    <property type="match status" value="1"/>
</dbReference>
<organism evidence="2 3">
    <name type="scientific">Paenibacillus glycanilyticus</name>
    <dbReference type="NCBI Taxonomy" id="126569"/>
    <lineage>
        <taxon>Bacteria</taxon>
        <taxon>Bacillati</taxon>
        <taxon>Bacillota</taxon>
        <taxon>Bacilli</taxon>
        <taxon>Bacillales</taxon>
        <taxon>Paenibacillaceae</taxon>
        <taxon>Paenibacillus</taxon>
    </lineage>
</organism>
<dbReference type="Gene3D" id="3.40.50.720">
    <property type="entry name" value="NAD(P)-binding Rossmann-like Domain"/>
    <property type="match status" value="1"/>
</dbReference>
<dbReference type="RefSeq" id="WP_284237433.1">
    <property type="nucleotide sequence ID" value="NZ_BSSQ01000004.1"/>
</dbReference>
<dbReference type="PANTHER" id="PTHR43377">
    <property type="entry name" value="BILIVERDIN REDUCTASE A"/>
    <property type="match status" value="1"/>
</dbReference>
<dbReference type="InterPro" id="IPR000683">
    <property type="entry name" value="Gfo/Idh/MocA-like_OxRdtase_N"/>
</dbReference>
<gene>
    <name evidence="2" type="ORF">MU1_10620</name>
</gene>
<dbReference type="InterPro" id="IPR036291">
    <property type="entry name" value="NAD(P)-bd_dom_sf"/>
</dbReference>
<dbReference type="EMBL" id="BSSQ01000004">
    <property type="protein sequence ID" value="GLX66718.1"/>
    <property type="molecule type" value="Genomic_DNA"/>
</dbReference>
<reference evidence="2 3" key="1">
    <citation type="submission" date="2023-03" db="EMBL/GenBank/DDBJ databases">
        <title>Draft genome sequence of the bacteria which degrade cell wall of Tricholomamatutake.</title>
        <authorList>
            <person name="Konishi Y."/>
            <person name="Fukuta Y."/>
            <person name="Shirasaka N."/>
        </authorList>
    </citation>
    <scope>NUCLEOTIDE SEQUENCE [LARGE SCALE GENOMIC DNA]</scope>
    <source>
        <strain evidence="3">mu1</strain>
    </source>
</reference>
<dbReference type="Pfam" id="PF01408">
    <property type="entry name" value="GFO_IDH_MocA"/>
    <property type="match status" value="1"/>
</dbReference>
<dbReference type="Gene3D" id="3.30.360.10">
    <property type="entry name" value="Dihydrodipicolinate Reductase, domain 2"/>
    <property type="match status" value="1"/>
</dbReference>
<dbReference type="SUPFAM" id="SSF55347">
    <property type="entry name" value="Glyceraldehyde-3-phosphate dehydrogenase-like, C-terminal domain"/>
    <property type="match status" value="1"/>
</dbReference>
<dbReference type="Proteomes" id="UP001157114">
    <property type="component" value="Unassembled WGS sequence"/>
</dbReference>
<evidence type="ECO:0000313" key="3">
    <source>
        <dbReference type="Proteomes" id="UP001157114"/>
    </source>
</evidence>
<evidence type="ECO:0000313" key="2">
    <source>
        <dbReference type="EMBL" id="GLX66718.1"/>
    </source>
</evidence>
<feature type="domain" description="Gfo/Idh/MocA-like oxidoreductase N-terminal" evidence="1">
    <location>
        <begin position="4"/>
        <end position="112"/>
    </location>
</feature>
<dbReference type="InterPro" id="IPR051450">
    <property type="entry name" value="Gfo/Idh/MocA_Oxidoreductases"/>
</dbReference>
<protein>
    <recommendedName>
        <fullName evidence="1">Gfo/Idh/MocA-like oxidoreductase N-terminal domain-containing protein</fullName>
    </recommendedName>
</protein>